<dbReference type="PANTHER" id="PTHR10954">
    <property type="entry name" value="RIBONUCLEASE H2 SUBUNIT A"/>
    <property type="match status" value="1"/>
</dbReference>
<evidence type="ECO:0000256" key="4">
    <source>
        <dbReference type="ARBA" id="ARBA00004496"/>
    </source>
</evidence>
<dbReference type="Proteomes" id="UP000275137">
    <property type="component" value="Unassembled WGS sequence"/>
</dbReference>
<keyword evidence="13 14" id="KW-0464">Manganese</keyword>
<feature type="binding site" evidence="14 15">
    <location>
        <position position="7"/>
    </location>
    <ligand>
        <name>a divalent metal cation</name>
        <dbReference type="ChEBI" id="CHEBI:60240"/>
    </ligand>
</feature>
<evidence type="ECO:0000256" key="9">
    <source>
        <dbReference type="ARBA" id="ARBA00022722"/>
    </source>
</evidence>
<dbReference type="SUPFAM" id="SSF53098">
    <property type="entry name" value="Ribonuclease H-like"/>
    <property type="match status" value="1"/>
</dbReference>
<evidence type="ECO:0000256" key="2">
    <source>
        <dbReference type="ARBA" id="ARBA00001946"/>
    </source>
</evidence>
<comment type="cofactor">
    <cofactor evidence="14 15">
        <name>Mn(2+)</name>
        <dbReference type="ChEBI" id="CHEBI:29035"/>
    </cofactor>
    <cofactor evidence="14 15">
        <name>Mg(2+)</name>
        <dbReference type="ChEBI" id="CHEBI:18420"/>
    </cofactor>
    <text evidence="14 15">Manganese or magnesium. Binds 1 divalent metal ion per monomer in the absence of substrate. May bind a second metal ion after substrate binding.</text>
</comment>
<dbReference type="PANTHER" id="PTHR10954:SF18">
    <property type="entry name" value="RIBONUCLEASE HII"/>
    <property type="match status" value="1"/>
</dbReference>
<dbReference type="EC" id="3.1.26.4" evidence="6 14"/>
<evidence type="ECO:0000256" key="8">
    <source>
        <dbReference type="ARBA" id="ARBA00022490"/>
    </source>
</evidence>
<keyword evidence="8 14" id="KW-0963">Cytoplasm</keyword>
<feature type="domain" description="RNase H type-2" evidence="17">
    <location>
        <begin position="1"/>
        <end position="192"/>
    </location>
</feature>
<keyword evidence="12 14" id="KW-0378">Hydrolase</keyword>
<dbReference type="GO" id="GO:0043137">
    <property type="term" value="P:DNA replication, removal of RNA primer"/>
    <property type="evidence" value="ECO:0007669"/>
    <property type="project" value="TreeGrafter"/>
</dbReference>
<dbReference type="InterPro" id="IPR036397">
    <property type="entry name" value="RNaseH_sf"/>
</dbReference>
<evidence type="ECO:0000256" key="6">
    <source>
        <dbReference type="ARBA" id="ARBA00012180"/>
    </source>
</evidence>
<evidence type="ECO:0000256" key="10">
    <source>
        <dbReference type="ARBA" id="ARBA00022723"/>
    </source>
</evidence>
<comment type="similarity">
    <text evidence="5 14 16">Belongs to the RNase HII family.</text>
</comment>
<dbReference type="InterPro" id="IPR022898">
    <property type="entry name" value="RNase_HII"/>
</dbReference>
<evidence type="ECO:0000259" key="17">
    <source>
        <dbReference type="PROSITE" id="PS51975"/>
    </source>
</evidence>
<feature type="binding site" evidence="14 15">
    <location>
        <position position="105"/>
    </location>
    <ligand>
        <name>a divalent metal cation</name>
        <dbReference type="ChEBI" id="CHEBI:60240"/>
    </ligand>
</feature>
<feature type="binding site" evidence="14 15">
    <location>
        <position position="8"/>
    </location>
    <ligand>
        <name>a divalent metal cation</name>
        <dbReference type="ChEBI" id="CHEBI:60240"/>
    </ligand>
</feature>
<comment type="cofactor">
    <cofactor evidence="2">
        <name>Mg(2+)</name>
        <dbReference type="ChEBI" id="CHEBI:18420"/>
    </cofactor>
</comment>
<dbReference type="GO" id="GO:0004523">
    <property type="term" value="F:RNA-DNA hybrid ribonuclease activity"/>
    <property type="evidence" value="ECO:0007669"/>
    <property type="project" value="UniProtKB-UniRule"/>
</dbReference>
<organism evidence="18 19">
    <name type="scientific">Pseudomethylobacillus aquaticus</name>
    <dbReference type="NCBI Taxonomy" id="2676064"/>
    <lineage>
        <taxon>Bacteria</taxon>
        <taxon>Pseudomonadati</taxon>
        <taxon>Pseudomonadota</taxon>
        <taxon>Betaproteobacteria</taxon>
        <taxon>Nitrosomonadales</taxon>
        <taxon>Methylophilaceae</taxon>
        <taxon>Pseudomethylobacillus</taxon>
    </lineage>
</organism>
<dbReference type="AlphaFoldDB" id="A0A3N0UYE1"/>
<dbReference type="FunFam" id="3.30.420.10:FF:000006">
    <property type="entry name" value="Ribonuclease HII"/>
    <property type="match status" value="1"/>
</dbReference>
<comment type="function">
    <text evidence="3 14 16">Endonuclease that specifically degrades the RNA of RNA-DNA hybrids.</text>
</comment>
<sequence length="192" mass="20624">MMLCGVDEAGRGPLAGAVFAAAVVLDPARPIAGLADSKTLSASQREFLASEIKQHALAWSIASASVEEIDQLNILWASMLAMQRAVETLKDRAGSMCIPELVQVDGNRCPKLSLPCEAIVKGDSKVMAIAAASILAKTARDADMLSMHAQYPQYNFARHKGYPTPEHLANLAKHGVSAVHRRSYAPVKQYLL</sequence>
<evidence type="ECO:0000256" key="11">
    <source>
        <dbReference type="ARBA" id="ARBA00022759"/>
    </source>
</evidence>
<accession>A0A3N0UYE1</accession>
<dbReference type="InterPro" id="IPR012337">
    <property type="entry name" value="RNaseH-like_sf"/>
</dbReference>
<evidence type="ECO:0000256" key="12">
    <source>
        <dbReference type="ARBA" id="ARBA00022801"/>
    </source>
</evidence>
<evidence type="ECO:0000256" key="1">
    <source>
        <dbReference type="ARBA" id="ARBA00000077"/>
    </source>
</evidence>
<dbReference type="Gene3D" id="3.30.420.10">
    <property type="entry name" value="Ribonuclease H-like superfamily/Ribonuclease H"/>
    <property type="match status" value="1"/>
</dbReference>
<keyword evidence="10 14" id="KW-0479">Metal-binding</keyword>
<keyword evidence="9 14" id="KW-0540">Nuclease</keyword>
<evidence type="ECO:0000256" key="3">
    <source>
        <dbReference type="ARBA" id="ARBA00004065"/>
    </source>
</evidence>
<dbReference type="GO" id="GO:0006298">
    <property type="term" value="P:mismatch repair"/>
    <property type="evidence" value="ECO:0007669"/>
    <property type="project" value="TreeGrafter"/>
</dbReference>
<dbReference type="CDD" id="cd07182">
    <property type="entry name" value="RNase_HII_bacteria_HII_like"/>
    <property type="match status" value="1"/>
</dbReference>
<dbReference type="EMBL" id="RJVP01000006">
    <property type="protein sequence ID" value="ROH85284.1"/>
    <property type="molecule type" value="Genomic_DNA"/>
</dbReference>
<comment type="subcellular location">
    <subcellularLocation>
        <location evidence="4 14">Cytoplasm</location>
    </subcellularLocation>
</comment>
<proteinExistence type="inferred from homology"/>
<name>A0A3N0UYE1_9PROT</name>
<keyword evidence="11 14" id="KW-0255">Endonuclease</keyword>
<dbReference type="GO" id="GO:0005737">
    <property type="term" value="C:cytoplasm"/>
    <property type="evidence" value="ECO:0007669"/>
    <property type="project" value="UniProtKB-SubCell"/>
</dbReference>
<dbReference type="GO" id="GO:0032299">
    <property type="term" value="C:ribonuclease H2 complex"/>
    <property type="evidence" value="ECO:0007669"/>
    <property type="project" value="TreeGrafter"/>
</dbReference>
<dbReference type="HAMAP" id="MF_00052_B">
    <property type="entry name" value="RNase_HII_B"/>
    <property type="match status" value="1"/>
</dbReference>
<evidence type="ECO:0000256" key="5">
    <source>
        <dbReference type="ARBA" id="ARBA00007383"/>
    </source>
</evidence>
<dbReference type="NCBIfam" id="NF000596">
    <property type="entry name" value="PRK00015.1-4"/>
    <property type="match status" value="1"/>
</dbReference>
<evidence type="ECO:0000256" key="15">
    <source>
        <dbReference type="PROSITE-ProRule" id="PRU01319"/>
    </source>
</evidence>
<keyword evidence="19" id="KW-1185">Reference proteome</keyword>
<protein>
    <recommendedName>
        <fullName evidence="7 14">Ribonuclease HII</fullName>
        <shortName evidence="14">RNase HII</shortName>
        <ecNumber evidence="6 14">3.1.26.4</ecNumber>
    </recommendedName>
</protein>
<comment type="caution">
    <text evidence="18">The sequence shown here is derived from an EMBL/GenBank/DDBJ whole genome shotgun (WGS) entry which is preliminary data.</text>
</comment>
<dbReference type="InterPro" id="IPR001352">
    <property type="entry name" value="RNase_HII/HIII"/>
</dbReference>
<dbReference type="GO" id="GO:0030145">
    <property type="term" value="F:manganese ion binding"/>
    <property type="evidence" value="ECO:0007669"/>
    <property type="project" value="UniProtKB-UniRule"/>
</dbReference>
<gene>
    <name evidence="14" type="primary">rnhB</name>
    <name evidence="18" type="ORF">ED236_10510</name>
</gene>
<dbReference type="RefSeq" id="WP_123237937.1">
    <property type="nucleotide sequence ID" value="NZ_RJVP01000006.1"/>
</dbReference>
<evidence type="ECO:0000256" key="14">
    <source>
        <dbReference type="HAMAP-Rule" id="MF_00052"/>
    </source>
</evidence>
<reference evidence="18 19" key="1">
    <citation type="submission" date="2018-10" db="EMBL/GenBank/DDBJ databases">
        <authorList>
            <person name="Chen W.-M."/>
        </authorList>
    </citation>
    <scope>NUCLEOTIDE SEQUENCE [LARGE SCALE GENOMIC DNA]</scope>
    <source>
        <strain evidence="18 19">H-5</strain>
    </source>
</reference>
<evidence type="ECO:0000256" key="16">
    <source>
        <dbReference type="RuleBase" id="RU003515"/>
    </source>
</evidence>
<dbReference type="InterPro" id="IPR024567">
    <property type="entry name" value="RNase_HII/HIII_dom"/>
</dbReference>
<evidence type="ECO:0000256" key="13">
    <source>
        <dbReference type="ARBA" id="ARBA00023211"/>
    </source>
</evidence>
<dbReference type="Pfam" id="PF01351">
    <property type="entry name" value="RNase_HII"/>
    <property type="match status" value="1"/>
</dbReference>
<comment type="catalytic activity">
    <reaction evidence="1 14 15 16">
        <text>Endonucleolytic cleavage to 5'-phosphomonoester.</text>
        <dbReference type="EC" id="3.1.26.4"/>
    </reaction>
</comment>
<evidence type="ECO:0000313" key="18">
    <source>
        <dbReference type="EMBL" id="ROH85284.1"/>
    </source>
</evidence>
<dbReference type="PROSITE" id="PS51975">
    <property type="entry name" value="RNASE_H_2"/>
    <property type="match status" value="1"/>
</dbReference>
<evidence type="ECO:0000313" key="19">
    <source>
        <dbReference type="Proteomes" id="UP000275137"/>
    </source>
</evidence>
<dbReference type="GO" id="GO:0003723">
    <property type="term" value="F:RNA binding"/>
    <property type="evidence" value="ECO:0007669"/>
    <property type="project" value="UniProtKB-UniRule"/>
</dbReference>
<dbReference type="NCBIfam" id="NF000595">
    <property type="entry name" value="PRK00015.1-3"/>
    <property type="match status" value="1"/>
</dbReference>
<evidence type="ECO:0000256" key="7">
    <source>
        <dbReference type="ARBA" id="ARBA00019179"/>
    </source>
</evidence>